<feature type="region of interest" description="Disordered" evidence="1">
    <location>
        <begin position="77"/>
        <end position="99"/>
    </location>
</feature>
<dbReference type="EMBL" id="LSYV01000059">
    <property type="protein sequence ID" value="KXZ45111.1"/>
    <property type="molecule type" value="Genomic_DNA"/>
</dbReference>
<feature type="domain" description="6-phosphogluconate dehydrogenase NADP-binding" evidence="2">
    <location>
        <begin position="1"/>
        <end position="131"/>
    </location>
</feature>
<dbReference type="InterPro" id="IPR036291">
    <property type="entry name" value="NAD(P)-bd_dom_sf"/>
</dbReference>
<dbReference type="Gene3D" id="3.40.50.720">
    <property type="entry name" value="NAD(P)-binding Rossmann-like Domain"/>
    <property type="match status" value="1"/>
</dbReference>
<gene>
    <name evidence="3" type="ORF">GPECTOR_58g560</name>
</gene>
<dbReference type="STRING" id="33097.A0A150G5K6"/>
<evidence type="ECO:0000256" key="1">
    <source>
        <dbReference type="SAM" id="MobiDB-lite"/>
    </source>
</evidence>
<dbReference type="PANTHER" id="PTHR43580">
    <property type="entry name" value="OXIDOREDUCTASE GLYR1-RELATED"/>
    <property type="match status" value="1"/>
</dbReference>
<evidence type="ECO:0000313" key="3">
    <source>
        <dbReference type="EMBL" id="KXZ45111.1"/>
    </source>
</evidence>
<dbReference type="Pfam" id="PF03446">
    <property type="entry name" value="NAD_binding_2"/>
    <property type="match status" value="1"/>
</dbReference>
<evidence type="ECO:0000259" key="2">
    <source>
        <dbReference type="Pfam" id="PF03446"/>
    </source>
</evidence>
<name>A0A150G5K6_GONPE</name>
<dbReference type="SUPFAM" id="SSF51735">
    <property type="entry name" value="NAD(P)-binding Rossmann-fold domains"/>
    <property type="match status" value="1"/>
</dbReference>
<organism evidence="3 4">
    <name type="scientific">Gonium pectorale</name>
    <name type="common">Green alga</name>
    <dbReference type="NCBI Taxonomy" id="33097"/>
    <lineage>
        <taxon>Eukaryota</taxon>
        <taxon>Viridiplantae</taxon>
        <taxon>Chlorophyta</taxon>
        <taxon>core chlorophytes</taxon>
        <taxon>Chlorophyceae</taxon>
        <taxon>CS clade</taxon>
        <taxon>Chlamydomonadales</taxon>
        <taxon>Volvocaceae</taxon>
        <taxon>Gonium</taxon>
    </lineage>
</organism>
<accession>A0A150G5K6</accession>
<dbReference type="GO" id="GO:0050661">
    <property type="term" value="F:NADP binding"/>
    <property type="evidence" value="ECO:0007669"/>
    <property type="project" value="InterPro"/>
</dbReference>
<dbReference type="Proteomes" id="UP000075714">
    <property type="component" value="Unassembled WGS sequence"/>
</dbReference>
<reference evidence="4" key="1">
    <citation type="journal article" date="2016" name="Nat. Commun.">
        <title>The Gonium pectorale genome demonstrates co-option of cell cycle regulation during the evolution of multicellularity.</title>
        <authorList>
            <person name="Hanschen E.R."/>
            <person name="Marriage T.N."/>
            <person name="Ferris P.J."/>
            <person name="Hamaji T."/>
            <person name="Toyoda A."/>
            <person name="Fujiyama A."/>
            <person name="Neme R."/>
            <person name="Noguchi H."/>
            <person name="Minakuchi Y."/>
            <person name="Suzuki M."/>
            <person name="Kawai-Toyooka H."/>
            <person name="Smith D.R."/>
            <person name="Sparks H."/>
            <person name="Anderson J."/>
            <person name="Bakaric R."/>
            <person name="Luria V."/>
            <person name="Karger A."/>
            <person name="Kirschner M.W."/>
            <person name="Durand P.M."/>
            <person name="Michod R.E."/>
            <person name="Nozaki H."/>
            <person name="Olson B.J."/>
        </authorList>
    </citation>
    <scope>NUCLEOTIDE SEQUENCE [LARGE SCALE GENOMIC DNA]</scope>
    <source>
        <strain evidence="4">NIES-2863</strain>
    </source>
</reference>
<evidence type="ECO:0000313" key="4">
    <source>
        <dbReference type="Proteomes" id="UP000075714"/>
    </source>
</evidence>
<keyword evidence="4" id="KW-1185">Reference proteome</keyword>
<dbReference type="InterPro" id="IPR006115">
    <property type="entry name" value="6PGDH_NADP-bd"/>
</dbReference>
<dbReference type="OrthoDB" id="435038at2759"/>
<dbReference type="PANTHER" id="PTHR43580:SF8">
    <property type="entry name" value="6-PHOSPHOGLUCONATE DEHYDROGENASE NADP-BINDING DOMAIN-CONTAINING PROTEIN-RELATED"/>
    <property type="match status" value="1"/>
</dbReference>
<dbReference type="InterPro" id="IPR051265">
    <property type="entry name" value="HIBADH-related_NP60_sf"/>
</dbReference>
<sequence>MASSLARKFLAPSGQSLRIFNRDPAKLQPLLSDESLRCVAITSGLAEMTDTCDVIFMMLSHDGAVLEVVGQLLDALRPSPGAGGSREEPASGPRPPRVIVDCSTVSPDTTKEMASAAEAAGAQYVACPVLGR</sequence>
<comment type="caution">
    <text evidence="3">The sequence shown here is derived from an EMBL/GenBank/DDBJ whole genome shotgun (WGS) entry which is preliminary data.</text>
</comment>
<dbReference type="AlphaFoldDB" id="A0A150G5K6"/>
<proteinExistence type="predicted"/>
<protein>
    <recommendedName>
        <fullName evidence="2">6-phosphogluconate dehydrogenase NADP-binding domain-containing protein</fullName>
    </recommendedName>
</protein>